<proteinExistence type="predicted"/>
<dbReference type="EMBL" id="LAZR01005896">
    <property type="protein sequence ID" value="KKM96328.1"/>
    <property type="molecule type" value="Genomic_DNA"/>
</dbReference>
<dbReference type="AlphaFoldDB" id="A0A0F9LSH8"/>
<protein>
    <submittedName>
        <fullName evidence="1">Uncharacterized protein</fullName>
    </submittedName>
</protein>
<name>A0A0F9LSH8_9ZZZZ</name>
<sequence length="63" mass="7156">MKRILTASYDQVQEVGDLVDLLGVGVYRDAKRAAGVKWNEPFTRLYRIDAETIVGIMKEKAKE</sequence>
<accession>A0A0F9LSH8</accession>
<evidence type="ECO:0000313" key="1">
    <source>
        <dbReference type="EMBL" id="KKM96328.1"/>
    </source>
</evidence>
<comment type="caution">
    <text evidence="1">The sequence shown here is derived from an EMBL/GenBank/DDBJ whole genome shotgun (WGS) entry which is preliminary data.</text>
</comment>
<reference evidence="1" key="1">
    <citation type="journal article" date="2015" name="Nature">
        <title>Complex archaea that bridge the gap between prokaryotes and eukaryotes.</title>
        <authorList>
            <person name="Spang A."/>
            <person name="Saw J.H."/>
            <person name="Jorgensen S.L."/>
            <person name="Zaremba-Niedzwiedzka K."/>
            <person name="Martijn J."/>
            <person name="Lind A.E."/>
            <person name="van Eijk R."/>
            <person name="Schleper C."/>
            <person name="Guy L."/>
            <person name="Ettema T.J."/>
        </authorList>
    </citation>
    <scope>NUCLEOTIDE SEQUENCE</scope>
</reference>
<organism evidence="1">
    <name type="scientific">marine sediment metagenome</name>
    <dbReference type="NCBI Taxonomy" id="412755"/>
    <lineage>
        <taxon>unclassified sequences</taxon>
        <taxon>metagenomes</taxon>
        <taxon>ecological metagenomes</taxon>
    </lineage>
</organism>
<gene>
    <name evidence="1" type="ORF">LCGC14_1179230</name>
</gene>